<keyword evidence="1" id="KW-1133">Transmembrane helix</keyword>
<dbReference type="KEGG" id="pbs:Plabr_2727"/>
<feature type="transmembrane region" description="Helical" evidence="1">
    <location>
        <begin position="66"/>
        <end position="83"/>
    </location>
</feature>
<protein>
    <recommendedName>
        <fullName evidence="4">Transmembrane protein</fullName>
    </recommendedName>
</protein>
<dbReference type="Pfam" id="PF09656">
    <property type="entry name" value="PGPGW"/>
    <property type="match status" value="1"/>
</dbReference>
<keyword evidence="1" id="KW-0472">Membrane</keyword>
<dbReference type="InterPro" id="IPR019099">
    <property type="entry name" value="Uncharacterised_PGPGW_TM"/>
</dbReference>
<reference evidence="3" key="1">
    <citation type="submission" date="2011-02" db="EMBL/GenBank/DDBJ databases">
        <title>The complete genome of Planctomyces brasiliensis DSM 5305.</title>
        <authorList>
            <person name="Lucas S."/>
            <person name="Copeland A."/>
            <person name="Lapidus A."/>
            <person name="Bruce D."/>
            <person name="Goodwin L."/>
            <person name="Pitluck S."/>
            <person name="Kyrpides N."/>
            <person name="Mavromatis K."/>
            <person name="Pagani I."/>
            <person name="Ivanova N."/>
            <person name="Ovchinnikova G."/>
            <person name="Lu M."/>
            <person name="Detter J.C."/>
            <person name="Han C."/>
            <person name="Land M."/>
            <person name="Hauser L."/>
            <person name="Markowitz V."/>
            <person name="Cheng J.-F."/>
            <person name="Hugenholtz P."/>
            <person name="Woyke T."/>
            <person name="Wu D."/>
            <person name="Tindall B."/>
            <person name="Pomrenke H.G."/>
            <person name="Brambilla E."/>
            <person name="Klenk H.-P."/>
            <person name="Eisen J.A."/>
        </authorList>
    </citation>
    <scope>NUCLEOTIDE SEQUENCE [LARGE SCALE GENOMIC DNA]</scope>
    <source>
        <strain evidence="3">ATCC 49424 / DSM 5305 / JCM 21570 / IAM 15109 / NBRC 103401 / IFAM 1448</strain>
    </source>
</reference>
<dbReference type="EMBL" id="CP002546">
    <property type="protein sequence ID" value="ADY60327.1"/>
    <property type="molecule type" value="Genomic_DNA"/>
</dbReference>
<evidence type="ECO:0008006" key="4">
    <source>
        <dbReference type="Google" id="ProtNLM"/>
    </source>
</evidence>
<dbReference type="HOGENOM" id="CLU_2059677_0_0_0"/>
<organism evidence="2 3">
    <name type="scientific">Rubinisphaera brasiliensis (strain ATCC 49424 / DSM 5305 / JCM 21570 / IAM 15109 / NBRC 103401 / IFAM 1448)</name>
    <name type="common">Planctomyces brasiliensis</name>
    <dbReference type="NCBI Taxonomy" id="756272"/>
    <lineage>
        <taxon>Bacteria</taxon>
        <taxon>Pseudomonadati</taxon>
        <taxon>Planctomycetota</taxon>
        <taxon>Planctomycetia</taxon>
        <taxon>Planctomycetales</taxon>
        <taxon>Planctomycetaceae</taxon>
        <taxon>Rubinisphaera</taxon>
    </lineage>
</organism>
<keyword evidence="1" id="KW-0812">Transmembrane</keyword>
<keyword evidence="3" id="KW-1185">Reference proteome</keyword>
<sequence>MWENTCNIWKTMKSARSGRRFQKVYHCRKDTPGRRAFWGRVSMIAFGCFLILFGAAVGWLPGPGGFVAFVGMAIVAQYFLWMAKTLDFCERRLIAVWYRCRSYFAGASASEKQNTQSPT</sequence>
<dbReference type="Proteomes" id="UP000006860">
    <property type="component" value="Chromosome"/>
</dbReference>
<evidence type="ECO:0000313" key="3">
    <source>
        <dbReference type="Proteomes" id="UP000006860"/>
    </source>
</evidence>
<evidence type="ECO:0000313" key="2">
    <source>
        <dbReference type="EMBL" id="ADY60327.1"/>
    </source>
</evidence>
<name>F0SSL1_RUBBR</name>
<evidence type="ECO:0000256" key="1">
    <source>
        <dbReference type="SAM" id="Phobius"/>
    </source>
</evidence>
<dbReference type="AlphaFoldDB" id="F0SSL1"/>
<feature type="transmembrane region" description="Helical" evidence="1">
    <location>
        <begin position="37"/>
        <end position="60"/>
    </location>
</feature>
<accession>F0SSL1</accession>
<gene>
    <name evidence="2" type="ordered locus">Plabr_2727</name>
</gene>
<dbReference type="OrthoDB" id="3295542at2"/>
<proteinExistence type="predicted"/>